<dbReference type="Proteomes" id="UP000724584">
    <property type="component" value="Unassembled WGS sequence"/>
</dbReference>
<evidence type="ECO:0000313" key="1">
    <source>
        <dbReference type="EMBL" id="KAH6636142.1"/>
    </source>
</evidence>
<keyword evidence="2" id="KW-1185">Reference proteome</keyword>
<protein>
    <submittedName>
        <fullName evidence="1">Uncharacterized protein</fullName>
    </submittedName>
</protein>
<accession>A0ACB7PCV3</accession>
<dbReference type="EMBL" id="JAGIZQ010000003">
    <property type="protein sequence ID" value="KAH6636142.1"/>
    <property type="molecule type" value="Genomic_DNA"/>
</dbReference>
<comment type="caution">
    <text evidence="1">The sequence shown here is derived from an EMBL/GenBank/DDBJ whole genome shotgun (WGS) entry which is preliminary data.</text>
</comment>
<reference evidence="1 2" key="1">
    <citation type="journal article" date="2021" name="Nat. Commun.">
        <title>Genetic determinants of endophytism in the Arabidopsis root mycobiome.</title>
        <authorList>
            <person name="Mesny F."/>
            <person name="Miyauchi S."/>
            <person name="Thiergart T."/>
            <person name="Pickel B."/>
            <person name="Atanasova L."/>
            <person name="Karlsson M."/>
            <person name="Huettel B."/>
            <person name="Barry K.W."/>
            <person name="Haridas S."/>
            <person name="Chen C."/>
            <person name="Bauer D."/>
            <person name="Andreopoulos W."/>
            <person name="Pangilinan J."/>
            <person name="LaButti K."/>
            <person name="Riley R."/>
            <person name="Lipzen A."/>
            <person name="Clum A."/>
            <person name="Drula E."/>
            <person name="Henrissat B."/>
            <person name="Kohler A."/>
            <person name="Grigoriev I.V."/>
            <person name="Martin F.M."/>
            <person name="Hacquard S."/>
        </authorList>
    </citation>
    <scope>NUCLEOTIDE SEQUENCE [LARGE SCALE GENOMIC DNA]</scope>
    <source>
        <strain evidence="1 2">MPI-SDFR-AT-0079</strain>
    </source>
</reference>
<name>A0ACB7PCV3_9PEZI</name>
<sequence>MSWSTIFNTSKTQSPVSPLPPHQDSLGGAGSEDGAGERHCPFHAGIEHCVGGNVDESASRCERIDRDYNIPLRIGALFVVLIASSIGVYGPILVAAILPPKTSVISAVLKQFGTGVIISTAFVHLFTHGVLMFQNECLGKLSYEATPAVILMAGVFVSFLADYSVQQILLWRSAKKGDTAEEDLGKPAVSAELVNVAILEAGIMFHSLLIGLTLVVTADGFFVTLAIVIVFHQAFEGIALGTRIAALGSPDRSLTTFGHGYHHSYEPEVNGVALAKDTTSSKVSTARKLLLASGFAFVTPVGMAVGICLLKVFNGNDPSTIVVIGSIDAFSAGILVWVGIVEMWAHDWMAGGEVAQLDARGKVLCLAGLLGGMISMSVLGKWA</sequence>
<proteinExistence type="predicted"/>
<evidence type="ECO:0000313" key="2">
    <source>
        <dbReference type="Proteomes" id="UP000724584"/>
    </source>
</evidence>
<gene>
    <name evidence="1" type="ORF">F5144DRAFT_488146</name>
</gene>
<organism evidence="1 2">
    <name type="scientific">Chaetomium tenue</name>
    <dbReference type="NCBI Taxonomy" id="1854479"/>
    <lineage>
        <taxon>Eukaryota</taxon>
        <taxon>Fungi</taxon>
        <taxon>Dikarya</taxon>
        <taxon>Ascomycota</taxon>
        <taxon>Pezizomycotina</taxon>
        <taxon>Sordariomycetes</taxon>
        <taxon>Sordariomycetidae</taxon>
        <taxon>Sordariales</taxon>
        <taxon>Chaetomiaceae</taxon>
        <taxon>Chaetomium</taxon>
    </lineage>
</organism>